<dbReference type="InterPro" id="IPR038726">
    <property type="entry name" value="PDDEXK_AddAB-type"/>
</dbReference>
<comment type="caution">
    <text evidence="2">The sequence shown here is derived from an EMBL/GenBank/DDBJ whole genome shotgun (WGS) entry which is preliminary data.</text>
</comment>
<accession>A0A7V4E756</accession>
<dbReference type="EMBL" id="DTCX01000152">
    <property type="protein sequence ID" value="HGL49488.1"/>
    <property type="molecule type" value="Genomic_DNA"/>
</dbReference>
<sequence>MVVRHRKGYTLTFDPETHRYTLEKDGETRVLPSVTRVLSILSKPKVTAWAVDTLVQHVVDNYYPGMSTEEMILLLQEAQQKPGQESQKATDTGSEVHDWIESFLQGVPRGTPVDPQAKRAVEAFLEWWHAEKRDFLLSEEIVAHPPLGYAGKVDLVLRDGTLVDFKTSKALYPEYRLQLGAYALALEWWENITPTRGLLVRLGKDGFLEVQEVDLERPKQAFSHLMEVYRYLNPPS</sequence>
<reference evidence="2" key="1">
    <citation type="journal article" date="2020" name="mSystems">
        <title>Genome- and Community-Level Interaction Insights into Carbon Utilization and Element Cycling Functions of Hydrothermarchaeota in Hydrothermal Sediment.</title>
        <authorList>
            <person name="Zhou Z."/>
            <person name="Liu Y."/>
            <person name="Xu W."/>
            <person name="Pan J."/>
            <person name="Luo Z.H."/>
            <person name="Li M."/>
        </authorList>
    </citation>
    <scope>NUCLEOTIDE SEQUENCE [LARGE SCALE GENOMIC DNA]</scope>
    <source>
        <strain evidence="2">SpSt-679</strain>
    </source>
</reference>
<dbReference type="Pfam" id="PF12705">
    <property type="entry name" value="PDDEXK_1"/>
    <property type="match status" value="1"/>
</dbReference>
<evidence type="ECO:0000313" key="2">
    <source>
        <dbReference type="EMBL" id="HGL49488.1"/>
    </source>
</evidence>
<proteinExistence type="predicted"/>
<gene>
    <name evidence="2" type="ORF">ENU54_02620</name>
</gene>
<dbReference type="Gene3D" id="3.90.320.10">
    <property type="match status" value="1"/>
</dbReference>
<organism evidence="2">
    <name type="scientific">Thermus tengchongensis</name>
    <dbReference type="NCBI Taxonomy" id="1214928"/>
    <lineage>
        <taxon>Bacteria</taxon>
        <taxon>Thermotogati</taxon>
        <taxon>Deinococcota</taxon>
        <taxon>Deinococci</taxon>
        <taxon>Thermales</taxon>
        <taxon>Thermaceae</taxon>
        <taxon>Thermus</taxon>
    </lineage>
</organism>
<protein>
    <recommendedName>
        <fullName evidence="1">PD-(D/E)XK endonuclease-like domain-containing protein</fullName>
    </recommendedName>
</protein>
<feature type="domain" description="PD-(D/E)XK endonuclease-like" evidence="1">
    <location>
        <begin position="116"/>
        <end position="202"/>
    </location>
</feature>
<dbReference type="InterPro" id="IPR011604">
    <property type="entry name" value="PDDEXK-like_dom_sf"/>
</dbReference>
<dbReference type="AlphaFoldDB" id="A0A7V4E756"/>
<evidence type="ECO:0000259" key="1">
    <source>
        <dbReference type="Pfam" id="PF12705"/>
    </source>
</evidence>
<name>A0A7V4E756_9DEIN</name>